<dbReference type="EMBL" id="MK072507">
    <property type="protein sequence ID" value="AYV86458.1"/>
    <property type="molecule type" value="Genomic_DNA"/>
</dbReference>
<reference evidence="1" key="1">
    <citation type="submission" date="2018-10" db="EMBL/GenBank/DDBJ databases">
        <title>Hidden diversity of soil giant viruses.</title>
        <authorList>
            <person name="Schulz F."/>
            <person name="Alteio L."/>
            <person name="Goudeau D."/>
            <person name="Ryan E.M."/>
            <person name="Malmstrom R.R."/>
            <person name="Blanchard J."/>
            <person name="Woyke T."/>
        </authorList>
    </citation>
    <scope>NUCLEOTIDE SEQUENCE</scope>
    <source>
        <strain evidence="1">SYV1</strain>
    </source>
</reference>
<proteinExistence type="predicted"/>
<accession>A0A3G5AH51</accession>
<evidence type="ECO:0000313" key="1">
    <source>
        <dbReference type="EMBL" id="AYV86458.1"/>
    </source>
</evidence>
<name>A0A3G5AH51_9VIRU</name>
<organism evidence="1">
    <name type="scientific">Sylvanvirus sp</name>
    <dbReference type="NCBI Taxonomy" id="2487774"/>
    <lineage>
        <taxon>Viruses</taxon>
    </lineage>
</organism>
<sequence>MHYLTITLEDVVPIIAWKVLLYSLKHEAGYAFVNNSTATKLKESSKQTSQDVYACDFHFSGPEEQLRTAMGIVRRWKLQFLIEDVDLSLTFS</sequence>
<protein>
    <submittedName>
        <fullName evidence="1">Uncharacterized protein</fullName>
    </submittedName>
</protein>
<gene>
    <name evidence="1" type="ORF">Sylvanvirus1_54</name>
</gene>